<dbReference type="EMBL" id="JANBPW010003067">
    <property type="protein sequence ID" value="KAJ1938754.1"/>
    <property type="molecule type" value="Genomic_DNA"/>
</dbReference>
<gene>
    <name evidence="1" type="primary">SWD1_2</name>
    <name evidence="1" type="ORF">FBU59_004344</name>
</gene>
<feature type="non-terminal residue" evidence="1">
    <location>
        <position position="1"/>
    </location>
</feature>
<evidence type="ECO:0000313" key="2">
    <source>
        <dbReference type="Proteomes" id="UP001150603"/>
    </source>
</evidence>
<keyword evidence="2" id="KW-1185">Reference proteome</keyword>
<accession>A0ACC1J5U2</accession>
<dbReference type="Proteomes" id="UP001150603">
    <property type="component" value="Unassembled WGS sequence"/>
</dbReference>
<protein>
    <submittedName>
        <fullName evidence="1">Chromatin binding protein</fullName>
    </submittedName>
</protein>
<reference evidence="1" key="1">
    <citation type="submission" date="2022-07" db="EMBL/GenBank/DDBJ databases">
        <title>Phylogenomic reconstructions and comparative analyses of Kickxellomycotina fungi.</title>
        <authorList>
            <person name="Reynolds N.K."/>
            <person name="Stajich J.E."/>
            <person name="Barry K."/>
            <person name="Grigoriev I.V."/>
            <person name="Crous P."/>
            <person name="Smith M.E."/>
        </authorList>
    </citation>
    <scope>NUCLEOTIDE SEQUENCE</scope>
    <source>
        <strain evidence="1">NRRL 5244</strain>
    </source>
</reference>
<sequence>QNWNAFAPGFRELEENIDYDEPEDEFDRKVTFADGHVVIINDERARKDRPNPADEEEGDIEVDVTNNDPFFSDSDSEMEDDGFILPVQVTCDDSDSDDFPLASIVHPVPPPATSKPQSPVPDPPVHGGQVIIENP</sequence>
<evidence type="ECO:0000313" key="1">
    <source>
        <dbReference type="EMBL" id="KAJ1938754.1"/>
    </source>
</evidence>
<proteinExistence type="predicted"/>
<organism evidence="1 2">
    <name type="scientific">Linderina macrospora</name>
    <dbReference type="NCBI Taxonomy" id="4868"/>
    <lineage>
        <taxon>Eukaryota</taxon>
        <taxon>Fungi</taxon>
        <taxon>Fungi incertae sedis</taxon>
        <taxon>Zoopagomycota</taxon>
        <taxon>Kickxellomycotina</taxon>
        <taxon>Kickxellomycetes</taxon>
        <taxon>Kickxellales</taxon>
        <taxon>Kickxellaceae</taxon>
        <taxon>Linderina</taxon>
    </lineage>
</organism>
<comment type="caution">
    <text evidence="1">The sequence shown here is derived from an EMBL/GenBank/DDBJ whole genome shotgun (WGS) entry which is preliminary data.</text>
</comment>
<name>A0ACC1J5U2_9FUNG</name>